<dbReference type="RefSeq" id="WP_041880801.1">
    <property type="nucleotide sequence ID" value="NZ_CP157278.1"/>
</dbReference>
<dbReference type="Proteomes" id="UP000032049">
    <property type="component" value="Unassembled WGS sequence"/>
</dbReference>
<evidence type="ECO:0000313" key="2">
    <source>
        <dbReference type="Proteomes" id="UP000032049"/>
    </source>
</evidence>
<dbReference type="Pfam" id="PF10117">
    <property type="entry name" value="McrBC"/>
    <property type="match status" value="1"/>
</dbReference>
<dbReference type="STRING" id="1503925.TH53_08750"/>
<name>A0A0D0GMW0_9SPHI</name>
<dbReference type="EMBL" id="JXRA01000033">
    <property type="protein sequence ID" value="KIO77520.1"/>
    <property type="molecule type" value="Genomic_DNA"/>
</dbReference>
<dbReference type="OrthoDB" id="307209at2"/>
<protein>
    <recommendedName>
        <fullName evidence="3">Restriction endonuclease</fullName>
    </recommendedName>
</protein>
<gene>
    <name evidence="1" type="ORF">TH53_08750</name>
</gene>
<accession>A0A0D0GMW0</accession>
<dbReference type="InterPro" id="IPR019292">
    <property type="entry name" value="McrC"/>
</dbReference>
<dbReference type="PANTHER" id="PTHR38733:SF1">
    <property type="entry name" value="TYPE IV METHYL-DIRECTED RESTRICTION ENZYME ECOKMCRBC"/>
    <property type="match status" value="1"/>
</dbReference>
<proteinExistence type="predicted"/>
<evidence type="ECO:0008006" key="3">
    <source>
        <dbReference type="Google" id="ProtNLM"/>
    </source>
</evidence>
<reference evidence="1 2" key="1">
    <citation type="submission" date="2015-01" db="EMBL/GenBank/DDBJ databases">
        <title>Draft genome sequence of Pedobacter sp. NL19 isolated from sludge of an effluent treatment pond in an abandoned uranium mine.</title>
        <authorList>
            <person name="Santos T."/>
            <person name="Caetano T."/>
            <person name="Covas C."/>
            <person name="Cruz A."/>
            <person name="Mendo S."/>
        </authorList>
    </citation>
    <scope>NUCLEOTIDE SEQUENCE [LARGE SCALE GENOMIC DNA]</scope>
    <source>
        <strain evidence="1 2">NL19</strain>
    </source>
</reference>
<dbReference type="REBASE" id="112773">
    <property type="entry name" value="PspNL19McrBCP"/>
</dbReference>
<comment type="caution">
    <text evidence="1">The sequence shown here is derived from an EMBL/GenBank/DDBJ whole genome shotgun (WGS) entry which is preliminary data.</text>
</comment>
<keyword evidence="2" id="KW-1185">Reference proteome</keyword>
<organism evidence="1 2">
    <name type="scientific">Pedobacter lusitanus</name>
    <dbReference type="NCBI Taxonomy" id="1503925"/>
    <lineage>
        <taxon>Bacteria</taxon>
        <taxon>Pseudomonadati</taxon>
        <taxon>Bacteroidota</taxon>
        <taxon>Sphingobacteriia</taxon>
        <taxon>Sphingobacteriales</taxon>
        <taxon>Sphingobacteriaceae</taxon>
        <taxon>Pedobacter</taxon>
    </lineage>
</organism>
<sequence length="418" mass="48893">MIRKIQVFEHDMLDKYALCNDGTRLGPEIIDGLWKYNDNHQQKYFVGVRNGVKFKNYVGVIQLSNTVIEILPKADKDKSADFGQWQGVLLQMLKICKRLKIDSLTTADLNRKQHSLLDLYFESYLDQLDFLLHSGLFKKYGQTEGNVSALKGGLVFTKNIQHNLVHKERFYTRHQQYTYDHLVHQILLKALLILKNINVRATLTDRINRILFALPEIREIKIGAEHFNRIKWDRKTNPYKEAISIAKLIILNYSPDIHGGNENLIAILFDMNKLWEEFVTVCLDKCLTGRYLVKRQNKQVFWNNKTIRPDIYFEKEHSNTQDIPERFIIDTKWKIIEDNQPSDEDLKQMFAYNAHWKSKHSLLLYPTSSDDKAHIIGGYAYKFGEDQHHCSLGFVNVIENGKLNTNFEAKILTMLTTL</sequence>
<evidence type="ECO:0000313" key="1">
    <source>
        <dbReference type="EMBL" id="KIO77520.1"/>
    </source>
</evidence>
<dbReference type="AlphaFoldDB" id="A0A0D0GMW0"/>
<dbReference type="PANTHER" id="PTHR38733">
    <property type="entry name" value="PROTEIN MCRC"/>
    <property type="match status" value="1"/>
</dbReference>